<gene>
    <name evidence="1" type="ORF">EY643_15055</name>
</gene>
<evidence type="ECO:0000313" key="1">
    <source>
        <dbReference type="EMBL" id="QFU76862.1"/>
    </source>
</evidence>
<dbReference type="KEGG" id="halc:EY643_15055"/>
<organism evidence="1 2">
    <name type="scientific">Halioglobus maricola</name>
    <dbReference type="NCBI Taxonomy" id="2601894"/>
    <lineage>
        <taxon>Bacteria</taxon>
        <taxon>Pseudomonadati</taxon>
        <taxon>Pseudomonadota</taxon>
        <taxon>Gammaproteobacteria</taxon>
        <taxon>Cellvibrionales</taxon>
        <taxon>Halieaceae</taxon>
        <taxon>Halioglobus</taxon>
    </lineage>
</organism>
<dbReference type="EMBL" id="CP036422">
    <property type="protein sequence ID" value="QFU76862.1"/>
    <property type="molecule type" value="Genomic_DNA"/>
</dbReference>
<protein>
    <recommendedName>
        <fullName evidence="3">Bacterial repeat domain-containing protein</fullName>
    </recommendedName>
</protein>
<evidence type="ECO:0008006" key="3">
    <source>
        <dbReference type="Google" id="ProtNLM"/>
    </source>
</evidence>
<evidence type="ECO:0000313" key="2">
    <source>
        <dbReference type="Proteomes" id="UP000326287"/>
    </source>
</evidence>
<dbReference type="OrthoDB" id="5741703at2"/>
<dbReference type="RefSeq" id="WP_153240004.1">
    <property type="nucleotide sequence ID" value="NZ_CP036422.1"/>
</dbReference>
<accession>A0A5P9NM79</accession>
<keyword evidence="2" id="KW-1185">Reference proteome</keyword>
<dbReference type="AlphaFoldDB" id="A0A5P9NM79"/>
<dbReference type="PROSITE" id="PS51257">
    <property type="entry name" value="PROKAR_LIPOPROTEIN"/>
    <property type="match status" value="1"/>
</dbReference>
<reference evidence="1 2" key="1">
    <citation type="submission" date="2019-02" db="EMBL/GenBank/DDBJ databases">
        <authorList>
            <person name="Li S.-H."/>
        </authorList>
    </citation>
    <scope>NUCLEOTIDE SEQUENCE [LARGE SCALE GENOMIC DNA]</scope>
    <source>
        <strain evidence="1 2">IMCC14385</strain>
    </source>
</reference>
<proteinExistence type="predicted"/>
<dbReference type="Proteomes" id="UP000326287">
    <property type="component" value="Chromosome"/>
</dbReference>
<sequence length="256" mass="27796">MMNNTRNEVEESAVKHNSTWKLIAGLLAALTLAGCKIEVTVPSGGSVVTASGNFRCDAGETCTVDVYDIFFAEVFEAVPAQGQVFTGWRERQRGLCGGSLDACSLETAGMADNPSLMAVLESDQVFYLEPVFEKQAPYLILYGGEEQQFFLGCINCPAAHFESVCNANGSYGSPYAAYSIWNESGDFGSPYTNFSPWNIFATAAPVIYDTDGLFYGYLTANPSQQGRTRLSLLIQLTDFAADPQYTLASVRAWFCG</sequence>
<name>A0A5P9NM79_9GAMM</name>